<dbReference type="Gene3D" id="1.10.10.10">
    <property type="entry name" value="Winged helix-like DNA-binding domain superfamily/Winged helix DNA-binding domain"/>
    <property type="match status" value="1"/>
</dbReference>
<dbReference type="SUPFAM" id="SSF46785">
    <property type="entry name" value="Winged helix' DNA-binding domain"/>
    <property type="match status" value="1"/>
</dbReference>
<dbReference type="GO" id="GO:0003700">
    <property type="term" value="F:DNA-binding transcription factor activity"/>
    <property type="evidence" value="ECO:0007669"/>
    <property type="project" value="InterPro"/>
</dbReference>
<organism evidence="5 6">
    <name type="scientific">Corynebacterium lipophilum</name>
    <dbReference type="NCBI Taxonomy" id="2804918"/>
    <lineage>
        <taxon>Bacteria</taxon>
        <taxon>Bacillati</taxon>
        <taxon>Actinomycetota</taxon>
        <taxon>Actinomycetes</taxon>
        <taxon>Mycobacteriales</taxon>
        <taxon>Corynebacteriaceae</taxon>
        <taxon>Corynebacterium</taxon>
    </lineage>
</organism>
<dbReference type="PROSITE" id="PS50987">
    <property type="entry name" value="HTH_ARSR_2"/>
    <property type="match status" value="1"/>
</dbReference>
<dbReference type="EMBL" id="JAEUWV010000009">
    <property type="protein sequence ID" value="MCO6394761.1"/>
    <property type="molecule type" value="Genomic_DNA"/>
</dbReference>
<evidence type="ECO:0000256" key="2">
    <source>
        <dbReference type="ARBA" id="ARBA00023125"/>
    </source>
</evidence>
<keyword evidence="6" id="KW-1185">Reference proteome</keyword>
<dbReference type="InterPro" id="IPR051011">
    <property type="entry name" value="Metal_resp_trans_reg"/>
</dbReference>
<evidence type="ECO:0000313" key="6">
    <source>
        <dbReference type="Proteomes" id="UP001205920"/>
    </source>
</evidence>
<dbReference type="Pfam" id="PF01047">
    <property type="entry name" value="MarR"/>
    <property type="match status" value="1"/>
</dbReference>
<dbReference type="AlphaFoldDB" id="A0AAW5HY51"/>
<evidence type="ECO:0000256" key="1">
    <source>
        <dbReference type="ARBA" id="ARBA00023015"/>
    </source>
</evidence>
<gene>
    <name evidence="5" type="ORF">JMN37_07200</name>
</gene>
<dbReference type="InterPro" id="IPR036388">
    <property type="entry name" value="WH-like_DNA-bd_sf"/>
</dbReference>
<dbReference type="SMART" id="SM00418">
    <property type="entry name" value="HTH_ARSR"/>
    <property type="match status" value="1"/>
</dbReference>
<dbReference type="RefSeq" id="WP_070362888.1">
    <property type="nucleotide sequence ID" value="NZ_JAEUWV010000009.1"/>
</dbReference>
<dbReference type="Proteomes" id="UP001205920">
    <property type="component" value="Unassembled WGS sequence"/>
</dbReference>
<sequence>MAQSVDFPHWTGIFKILGDQTRLTLLAAIHHAGQHKLTVTELAEVTELRIATASAALRAMENNGTVSSKRDGRSIYYAIADNDIHELLHWIGAGHAHEHGHGPDSADSK</sequence>
<dbReference type="PANTHER" id="PTHR43132:SF2">
    <property type="entry name" value="ARSENICAL RESISTANCE OPERON REPRESSOR ARSR-RELATED"/>
    <property type="match status" value="1"/>
</dbReference>
<dbReference type="NCBIfam" id="NF033788">
    <property type="entry name" value="HTH_metalloreg"/>
    <property type="match status" value="1"/>
</dbReference>
<evidence type="ECO:0000256" key="3">
    <source>
        <dbReference type="ARBA" id="ARBA00023163"/>
    </source>
</evidence>
<accession>A0AAW5HY51</accession>
<dbReference type="PANTHER" id="PTHR43132">
    <property type="entry name" value="ARSENICAL RESISTANCE OPERON REPRESSOR ARSR-RELATED"/>
    <property type="match status" value="1"/>
</dbReference>
<dbReference type="GO" id="GO:0003677">
    <property type="term" value="F:DNA binding"/>
    <property type="evidence" value="ECO:0007669"/>
    <property type="project" value="UniProtKB-KW"/>
</dbReference>
<dbReference type="InterPro" id="IPR036390">
    <property type="entry name" value="WH_DNA-bd_sf"/>
</dbReference>
<dbReference type="InterPro" id="IPR000835">
    <property type="entry name" value="HTH_MarR-typ"/>
</dbReference>
<reference evidence="5 6" key="1">
    <citation type="submission" date="2021-01" db="EMBL/GenBank/DDBJ databases">
        <title>Identification and Characterization of Corynebacterium sp.</title>
        <authorList>
            <person name="Luo Q."/>
            <person name="Qu P."/>
            <person name="Chen Q."/>
        </authorList>
    </citation>
    <scope>NUCLEOTIDE SEQUENCE [LARGE SCALE GENOMIC DNA]</scope>
    <source>
        <strain evidence="5 6">MC-18</strain>
    </source>
</reference>
<dbReference type="PRINTS" id="PR00778">
    <property type="entry name" value="HTHARSR"/>
</dbReference>
<name>A0AAW5HY51_9CORY</name>
<keyword evidence="1" id="KW-0805">Transcription regulation</keyword>
<feature type="domain" description="HTH arsR-type" evidence="4">
    <location>
        <begin position="2"/>
        <end position="99"/>
    </location>
</feature>
<keyword evidence="2" id="KW-0238">DNA-binding</keyword>
<dbReference type="InterPro" id="IPR011991">
    <property type="entry name" value="ArsR-like_HTH"/>
</dbReference>
<protein>
    <submittedName>
        <fullName evidence="5">Helix-turn-helix transcriptional regulator</fullName>
    </submittedName>
</protein>
<dbReference type="InterPro" id="IPR001845">
    <property type="entry name" value="HTH_ArsR_DNA-bd_dom"/>
</dbReference>
<dbReference type="CDD" id="cd00090">
    <property type="entry name" value="HTH_ARSR"/>
    <property type="match status" value="1"/>
</dbReference>
<evidence type="ECO:0000313" key="5">
    <source>
        <dbReference type="EMBL" id="MCO6394761.1"/>
    </source>
</evidence>
<keyword evidence="3" id="KW-0804">Transcription</keyword>
<comment type="caution">
    <text evidence="5">The sequence shown here is derived from an EMBL/GenBank/DDBJ whole genome shotgun (WGS) entry which is preliminary data.</text>
</comment>
<proteinExistence type="predicted"/>
<evidence type="ECO:0000259" key="4">
    <source>
        <dbReference type="PROSITE" id="PS50987"/>
    </source>
</evidence>